<evidence type="ECO:0000256" key="1">
    <source>
        <dbReference type="SAM" id="MobiDB-lite"/>
    </source>
</evidence>
<keyword evidence="3" id="KW-1185">Reference proteome</keyword>
<evidence type="ECO:0000313" key="3">
    <source>
        <dbReference type="Proteomes" id="UP001257909"/>
    </source>
</evidence>
<organism evidence="2 3">
    <name type="scientific">Rheinheimera soli</name>
    <dbReference type="NCBI Taxonomy" id="443616"/>
    <lineage>
        <taxon>Bacteria</taxon>
        <taxon>Pseudomonadati</taxon>
        <taxon>Pseudomonadota</taxon>
        <taxon>Gammaproteobacteria</taxon>
        <taxon>Chromatiales</taxon>
        <taxon>Chromatiaceae</taxon>
        <taxon>Rheinheimera</taxon>
    </lineage>
</organism>
<proteinExistence type="predicted"/>
<dbReference type="EMBL" id="JAVDWR010000026">
    <property type="protein sequence ID" value="MDR7122998.1"/>
    <property type="molecule type" value="Genomic_DNA"/>
</dbReference>
<feature type="compositionally biased region" description="Basic and acidic residues" evidence="1">
    <location>
        <begin position="50"/>
        <end position="59"/>
    </location>
</feature>
<reference evidence="2 3" key="1">
    <citation type="submission" date="2023-07" db="EMBL/GenBank/DDBJ databases">
        <title>Sorghum-associated microbial communities from plants grown in Nebraska, USA.</title>
        <authorList>
            <person name="Schachtman D."/>
        </authorList>
    </citation>
    <scope>NUCLEOTIDE SEQUENCE [LARGE SCALE GENOMIC DNA]</scope>
    <source>
        <strain evidence="2 3">4138</strain>
    </source>
</reference>
<dbReference type="RefSeq" id="WP_310281740.1">
    <property type="nucleotide sequence ID" value="NZ_JAVDWR010000026.1"/>
</dbReference>
<comment type="caution">
    <text evidence="2">The sequence shown here is derived from an EMBL/GenBank/DDBJ whole genome shotgun (WGS) entry which is preliminary data.</text>
</comment>
<sequence length="59" mass="6773">MNNSTMDISFRFRQLNKMQALTLCREIDSASYTEDSEHEASTEITVNEKNQSESVKKSV</sequence>
<dbReference type="Proteomes" id="UP001257909">
    <property type="component" value="Unassembled WGS sequence"/>
</dbReference>
<feature type="region of interest" description="Disordered" evidence="1">
    <location>
        <begin position="31"/>
        <end position="59"/>
    </location>
</feature>
<accession>A0ABU1W4W9</accession>
<protein>
    <submittedName>
        <fullName evidence="2">Uncharacterized protein</fullName>
    </submittedName>
</protein>
<gene>
    <name evidence="2" type="ORF">J2W69_003981</name>
</gene>
<name>A0ABU1W4W9_9GAMM</name>
<evidence type="ECO:0000313" key="2">
    <source>
        <dbReference type="EMBL" id="MDR7122998.1"/>
    </source>
</evidence>